<feature type="compositionally biased region" description="Polar residues" evidence="1">
    <location>
        <begin position="67"/>
        <end position="96"/>
    </location>
</feature>
<reference evidence="2 3" key="1">
    <citation type="submission" date="2020-03" db="EMBL/GenBank/DDBJ databases">
        <title>Draft Genome Sequence of Cudoniella acicularis.</title>
        <authorList>
            <person name="Buettner E."/>
            <person name="Kellner H."/>
        </authorList>
    </citation>
    <scope>NUCLEOTIDE SEQUENCE [LARGE SCALE GENOMIC DNA]</scope>
    <source>
        <strain evidence="2 3">DSM 108380</strain>
    </source>
</reference>
<dbReference type="Proteomes" id="UP000566819">
    <property type="component" value="Unassembled WGS sequence"/>
</dbReference>
<feature type="region of interest" description="Disordered" evidence="1">
    <location>
        <begin position="148"/>
        <end position="196"/>
    </location>
</feature>
<sequence length="1187" mass="128043">MASRSFKPASYLASAAQQKPGRSSRPTFVRTSSSSSTHSNKGDDSFLASFRSLNTGIDGGKEGDWTSAGSGNVSCSGTSPHCRTPSSASPGSLSTQKVEETPSRKRSKPIAIELPGRSSPSSYTPLTARGDLIGGYFPDFEDIHHKSYRPHPFAPHNISGASTPGSPSNMSASSSHSSPGSEVTPRGPASVLTPLLNSSPTFPIIDALGIPLGKYYPSNYKSTATTTASFPQVTAAPLPPTNLTIPSTSKAKTKKKPGHERDSSDVKRKLQQYQRDMIAQARIATSQGGPELMMPEPISPRLLPTGSPGPITPFELEEEQGYLIAGTRGRGSSLIGNGLEKEKHMVERMITTEQGRAVHVESSGSRRSMFRTANFATYFNTPFPSTLQPALYDFSTIHPSILSFIPIPPKAMNCLLPLLCLLHTLYTLPITAFSLQFQSTTTTTTTSIITINTTQTLSPRQEDVCTSVASALSACSSTNPNFFALPSSQQAQCLCYNSNTIWTPQIFDNLVLACINSAEYTVNASSYLLLSTLENFCARVGSVSPPSTPASNLFSSTTTMRNPTITSPPPSQSNTNCESVTSILSNCGAASPGFATLAASAQAPCLCYITGNGGNSISWAPQFFDGYLSSCMAAVSSTYSGFSALEGVCASAGDVLSSQTMTIGSTSTSSSLPTTSMTTGAVEGTTTASTNTQAGKGGSKTSASATTTMSPAVGLSSIPVRTDLDLGPLYGAAGMARGAGAMLLIASYLSTLDIVSLLRTSKHFHQLLETRPWRDINFHVGWNHGRKVFSDSVDSRGASQLDSHQFQYKILTKKWQFLIVCEALQRTKPASWKRCRNAVRTLHISLADVSDGWDFILSFSNLTELCVNGYWLGRKSSYLPVWERPVRLAGAETPAENPRSKPIFPNLSKVTLSEYIPAKWALSLLLGTADALKDLNLALLAPPLSILVDTRCDLPHGAYFFHPHGVRPRLWASTLDDTTEEEEDEGLDEHFYAEDAIAISPLPLAFNKYMTGLNSGLFTQLRSLYLCKPTEFQDHGPDRVVHNLLREKAVLGEWAYLLWKARATLEEVVFDLRPVVTEIWKDGSEKDAPVQRFSNREPGDERFVEVVLRPLFFGDVDVEGEGSWPNLKMLRFSGVEIDELVDGGEKASGGRQRLAEKLGPKVLVEYMSGLYSFISNGENLTGRGQLL</sequence>
<name>A0A8H4RYD7_9HELO</name>
<accession>A0A8H4RYD7</accession>
<feature type="compositionally biased region" description="Low complexity" evidence="1">
    <location>
        <begin position="23"/>
        <end position="39"/>
    </location>
</feature>
<organism evidence="2 3">
    <name type="scientific">Cudoniella acicularis</name>
    <dbReference type="NCBI Taxonomy" id="354080"/>
    <lineage>
        <taxon>Eukaryota</taxon>
        <taxon>Fungi</taxon>
        <taxon>Dikarya</taxon>
        <taxon>Ascomycota</taxon>
        <taxon>Pezizomycotina</taxon>
        <taxon>Leotiomycetes</taxon>
        <taxon>Helotiales</taxon>
        <taxon>Tricladiaceae</taxon>
        <taxon>Cudoniella</taxon>
    </lineage>
</organism>
<evidence type="ECO:0000256" key="1">
    <source>
        <dbReference type="SAM" id="MobiDB-lite"/>
    </source>
</evidence>
<evidence type="ECO:0000313" key="2">
    <source>
        <dbReference type="EMBL" id="KAF4637239.1"/>
    </source>
</evidence>
<feature type="compositionally biased region" description="Basic and acidic residues" evidence="1">
    <location>
        <begin position="259"/>
        <end position="268"/>
    </location>
</feature>
<dbReference type="OrthoDB" id="5403157at2759"/>
<dbReference type="AlphaFoldDB" id="A0A8H4RYD7"/>
<feature type="compositionally biased region" description="Low complexity" evidence="1">
    <location>
        <begin position="162"/>
        <end position="181"/>
    </location>
</feature>
<feature type="region of interest" description="Disordered" evidence="1">
    <location>
        <begin position="664"/>
        <end position="706"/>
    </location>
</feature>
<proteinExistence type="predicted"/>
<gene>
    <name evidence="2" type="ORF">G7Y89_g855</name>
</gene>
<keyword evidence="3" id="KW-1185">Reference proteome</keyword>
<protein>
    <submittedName>
        <fullName evidence="2">Uncharacterized protein</fullName>
    </submittedName>
</protein>
<evidence type="ECO:0000313" key="3">
    <source>
        <dbReference type="Proteomes" id="UP000566819"/>
    </source>
</evidence>
<dbReference type="EMBL" id="JAAMPI010000030">
    <property type="protein sequence ID" value="KAF4637239.1"/>
    <property type="molecule type" value="Genomic_DNA"/>
</dbReference>
<feature type="compositionally biased region" description="Low complexity" evidence="1">
    <location>
        <begin position="664"/>
        <end position="679"/>
    </location>
</feature>
<feature type="compositionally biased region" description="Polar residues" evidence="1">
    <location>
        <begin position="684"/>
        <end position="693"/>
    </location>
</feature>
<comment type="caution">
    <text evidence="2">The sequence shown here is derived from an EMBL/GenBank/DDBJ whole genome shotgun (WGS) entry which is preliminary data.</text>
</comment>
<feature type="region of interest" description="Disordered" evidence="1">
    <location>
        <begin position="231"/>
        <end position="268"/>
    </location>
</feature>
<feature type="region of interest" description="Disordered" evidence="1">
    <location>
        <begin position="1"/>
        <end position="125"/>
    </location>
</feature>